<sequence length="252" mass="27806">MAVKTTRSYAWSILVLFLIIGWIYPVVGIMAIICMTAPVAVALVSGKRKWCAMFCPRGIFNDVILAKISRRRKVPAILTSNYFKTGFLIFLMANLVVGIVNARGDLTAIGFVFVRLVSLTTAIAIVLGYIYSQRTWCGFCPMGFLATLGIKAGNLIRKPRRVPELSQAQKQGVILYTGENCPACDRVKEMLQRLKIVFQEINIDRNKSARDALVAGHRSAAVPALVVDGKLIKDMSDDNLQKQLAENVRLAG</sequence>
<organism evidence="4 5">
    <name type="scientific">Desulfoscipio geothermicus DSM 3669</name>
    <dbReference type="NCBI Taxonomy" id="1121426"/>
    <lineage>
        <taxon>Bacteria</taxon>
        <taxon>Bacillati</taxon>
        <taxon>Bacillota</taxon>
        <taxon>Clostridia</taxon>
        <taxon>Eubacteriales</taxon>
        <taxon>Desulfallaceae</taxon>
        <taxon>Desulfoscipio</taxon>
    </lineage>
</organism>
<keyword evidence="1" id="KW-0812">Transmembrane</keyword>
<dbReference type="InterPro" id="IPR017896">
    <property type="entry name" value="4Fe4S_Fe-S-bd"/>
</dbReference>
<feature type="domain" description="4Fe-4S ferredoxin-type" evidence="3">
    <location>
        <begin position="116"/>
        <end position="151"/>
    </location>
</feature>
<protein>
    <submittedName>
        <fullName evidence="4">Glutaredoxin</fullName>
    </submittedName>
</protein>
<proteinExistence type="predicted"/>
<reference evidence="5" key="1">
    <citation type="submission" date="2016-10" db="EMBL/GenBank/DDBJ databases">
        <authorList>
            <person name="Varghese N."/>
            <person name="Submissions S."/>
        </authorList>
    </citation>
    <scope>NUCLEOTIDE SEQUENCE [LARGE SCALE GENOMIC DNA]</scope>
    <source>
        <strain evidence="5">DSM 3669</strain>
    </source>
</reference>
<feature type="transmembrane region" description="Helical" evidence="1">
    <location>
        <begin position="12"/>
        <end position="44"/>
    </location>
</feature>
<dbReference type="Pfam" id="PF12801">
    <property type="entry name" value="Fer4_5"/>
    <property type="match status" value="2"/>
</dbReference>
<dbReference type="GO" id="GO:0009055">
    <property type="term" value="F:electron transfer activity"/>
    <property type="evidence" value="ECO:0007669"/>
    <property type="project" value="TreeGrafter"/>
</dbReference>
<evidence type="ECO:0000313" key="5">
    <source>
        <dbReference type="Proteomes" id="UP000199584"/>
    </source>
</evidence>
<feature type="domain" description="4Fe-4S ferredoxin-type" evidence="3">
    <location>
        <begin position="28"/>
        <end position="75"/>
    </location>
</feature>
<dbReference type="PANTHER" id="PTHR34386:SF1">
    <property type="entry name" value="GLUTAREDOXIN-LIKE PROTEIN NRDH"/>
    <property type="match status" value="1"/>
</dbReference>
<accession>A0A1I6CNM1</accession>
<gene>
    <name evidence="4" type="ORF">SAMN05660706_10155</name>
</gene>
<dbReference type="OrthoDB" id="9786132at2"/>
<keyword evidence="1" id="KW-1133">Transmembrane helix</keyword>
<dbReference type="GO" id="GO:0045454">
    <property type="term" value="P:cell redox homeostasis"/>
    <property type="evidence" value="ECO:0007669"/>
    <property type="project" value="TreeGrafter"/>
</dbReference>
<dbReference type="InterPro" id="IPR036249">
    <property type="entry name" value="Thioredoxin-like_sf"/>
</dbReference>
<dbReference type="CDD" id="cd02976">
    <property type="entry name" value="NrdH"/>
    <property type="match status" value="1"/>
</dbReference>
<dbReference type="EMBL" id="FOYM01000001">
    <property type="protein sequence ID" value="SFQ94785.1"/>
    <property type="molecule type" value="Genomic_DNA"/>
</dbReference>
<dbReference type="RefSeq" id="WP_092481465.1">
    <property type="nucleotide sequence ID" value="NZ_FOYM01000001.1"/>
</dbReference>
<dbReference type="AlphaFoldDB" id="A0A1I6CNM1"/>
<evidence type="ECO:0000256" key="1">
    <source>
        <dbReference type="SAM" id="Phobius"/>
    </source>
</evidence>
<name>A0A1I6CNM1_9FIRM</name>
<evidence type="ECO:0000259" key="2">
    <source>
        <dbReference type="Pfam" id="PF00462"/>
    </source>
</evidence>
<dbReference type="PROSITE" id="PS51354">
    <property type="entry name" value="GLUTAREDOXIN_2"/>
    <property type="match status" value="1"/>
</dbReference>
<dbReference type="PANTHER" id="PTHR34386">
    <property type="entry name" value="GLUTAREDOXIN"/>
    <property type="match status" value="1"/>
</dbReference>
<feature type="domain" description="Glutaredoxin" evidence="2">
    <location>
        <begin position="173"/>
        <end position="232"/>
    </location>
</feature>
<keyword evidence="5" id="KW-1185">Reference proteome</keyword>
<dbReference type="InterPro" id="IPR051548">
    <property type="entry name" value="Grx-like_ET"/>
</dbReference>
<dbReference type="SUPFAM" id="SSF52833">
    <property type="entry name" value="Thioredoxin-like"/>
    <property type="match status" value="1"/>
</dbReference>
<evidence type="ECO:0000259" key="3">
    <source>
        <dbReference type="Pfam" id="PF12801"/>
    </source>
</evidence>
<keyword evidence="1" id="KW-0472">Membrane</keyword>
<dbReference type="Gene3D" id="3.40.30.10">
    <property type="entry name" value="Glutaredoxin"/>
    <property type="match status" value="1"/>
</dbReference>
<feature type="transmembrane region" description="Helical" evidence="1">
    <location>
        <begin position="81"/>
        <end position="102"/>
    </location>
</feature>
<feature type="transmembrane region" description="Helical" evidence="1">
    <location>
        <begin position="108"/>
        <end position="132"/>
    </location>
</feature>
<dbReference type="STRING" id="39060.SAMN05660706_10155"/>
<dbReference type="Proteomes" id="UP000199584">
    <property type="component" value="Unassembled WGS sequence"/>
</dbReference>
<dbReference type="InterPro" id="IPR002109">
    <property type="entry name" value="Glutaredoxin"/>
</dbReference>
<dbReference type="Pfam" id="PF00462">
    <property type="entry name" value="Glutaredoxin"/>
    <property type="match status" value="1"/>
</dbReference>
<evidence type="ECO:0000313" key="4">
    <source>
        <dbReference type="EMBL" id="SFQ94785.1"/>
    </source>
</evidence>